<protein>
    <recommendedName>
        <fullName evidence="3">Fibrinogen C-terminal domain-containing protein</fullName>
    </recommendedName>
</protein>
<organism evidence="4 5">
    <name type="scientific">Mytilus coruscus</name>
    <name type="common">Sea mussel</name>
    <dbReference type="NCBI Taxonomy" id="42192"/>
    <lineage>
        <taxon>Eukaryota</taxon>
        <taxon>Metazoa</taxon>
        <taxon>Spiralia</taxon>
        <taxon>Lophotrochozoa</taxon>
        <taxon>Mollusca</taxon>
        <taxon>Bivalvia</taxon>
        <taxon>Autobranchia</taxon>
        <taxon>Pteriomorphia</taxon>
        <taxon>Mytilida</taxon>
        <taxon>Mytiloidea</taxon>
        <taxon>Mytilidae</taxon>
        <taxon>Mytilinae</taxon>
        <taxon>Mytilus</taxon>
    </lineage>
</organism>
<dbReference type="SUPFAM" id="SSF56496">
    <property type="entry name" value="Fibrinogen C-terminal domain-like"/>
    <property type="match status" value="1"/>
</dbReference>
<dbReference type="InterPro" id="IPR050373">
    <property type="entry name" value="Fibrinogen_C-term_domain"/>
</dbReference>
<dbReference type="OrthoDB" id="7735550at2759"/>
<evidence type="ECO:0000259" key="3">
    <source>
        <dbReference type="PROSITE" id="PS51406"/>
    </source>
</evidence>
<dbReference type="AlphaFoldDB" id="A0A6J8B1M9"/>
<dbReference type="InterPro" id="IPR036056">
    <property type="entry name" value="Fibrinogen-like_C"/>
</dbReference>
<feature type="domain" description="Fibrinogen C-terminal" evidence="3">
    <location>
        <begin position="28"/>
        <end position="245"/>
    </location>
</feature>
<gene>
    <name evidence="4" type="ORF">MCOR_13790</name>
</gene>
<dbReference type="PANTHER" id="PTHR19143">
    <property type="entry name" value="FIBRINOGEN/TENASCIN/ANGIOPOEITIN"/>
    <property type="match status" value="1"/>
</dbReference>
<keyword evidence="1" id="KW-1015">Disulfide bond</keyword>
<dbReference type="Gene3D" id="3.90.215.10">
    <property type="entry name" value="Gamma Fibrinogen, chain A, domain 1"/>
    <property type="match status" value="1"/>
</dbReference>
<evidence type="ECO:0000313" key="4">
    <source>
        <dbReference type="EMBL" id="CAC5377476.1"/>
    </source>
</evidence>
<evidence type="ECO:0000256" key="2">
    <source>
        <dbReference type="SAM" id="SignalP"/>
    </source>
</evidence>
<dbReference type="PROSITE" id="PS51406">
    <property type="entry name" value="FIBRINOGEN_C_2"/>
    <property type="match status" value="1"/>
</dbReference>
<dbReference type="Pfam" id="PF00147">
    <property type="entry name" value="Fibrinogen_C"/>
    <property type="match status" value="1"/>
</dbReference>
<name>A0A6J8B1M9_MYTCO</name>
<feature type="signal peptide" evidence="2">
    <location>
        <begin position="1"/>
        <end position="27"/>
    </location>
</feature>
<dbReference type="SMART" id="SM00186">
    <property type="entry name" value="FBG"/>
    <property type="match status" value="1"/>
</dbReference>
<sequence>MTFTLVIAVVLNLTIFLSIFDSFPIEGEDFIRRPLDCGDIDIKRGSGVYKIYPENSRYGFNVYCDMDTEDVDGGWTVFQRRLNGKVSFNRGWSDYKDGFGTLKSEHWLGNEKLHNLTSQGSYELLIMMEDFSNENRYAKYTNFKIGDEKTKFKMTFSTYTGDAGDSLAHHNGRKFSTKDQDNDDHSGPCAKWHKGGWWYGACHTANLNGLYLAGNDSASTIGINWKAWKGYNYSLESTTMMIRRK</sequence>
<evidence type="ECO:0000313" key="5">
    <source>
        <dbReference type="Proteomes" id="UP000507470"/>
    </source>
</evidence>
<proteinExistence type="predicted"/>
<keyword evidence="2" id="KW-0732">Signal</keyword>
<accession>A0A6J8B1M9</accession>
<reference evidence="4 5" key="1">
    <citation type="submission" date="2020-06" db="EMBL/GenBank/DDBJ databases">
        <authorList>
            <person name="Li R."/>
            <person name="Bekaert M."/>
        </authorList>
    </citation>
    <scope>NUCLEOTIDE SEQUENCE [LARGE SCALE GENOMIC DNA]</scope>
    <source>
        <strain evidence="5">wild</strain>
    </source>
</reference>
<dbReference type="Proteomes" id="UP000507470">
    <property type="component" value="Unassembled WGS sequence"/>
</dbReference>
<dbReference type="PROSITE" id="PS00514">
    <property type="entry name" value="FIBRINOGEN_C_1"/>
    <property type="match status" value="1"/>
</dbReference>
<dbReference type="InterPro" id="IPR020837">
    <property type="entry name" value="Fibrinogen_CS"/>
</dbReference>
<dbReference type="InterPro" id="IPR002181">
    <property type="entry name" value="Fibrinogen_a/b/g_C_dom"/>
</dbReference>
<dbReference type="FunFam" id="3.90.215.10:FF:000001">
    <property type="entry name" value="Tenascin isoform 1"/>
    <property type="match status" value="1"/>
</dbReference>
<feature type="chain" id="PRO_5026736151" description="Fibrinogen C-terminal domain-containing protein" evidence="2">
    <location>
        <begin position="28"/>
        <end position="245"/>
    </location>
</feature>
<dbReference type="CDD" id="cd00087">
    <property type="entry name" value="FReD"/>
    <property type="match status" value="1"/>
</dbReference>
<keyword evidence="5" id="KW-1185">Reference proteome</keyword>
<dbReference type="NCBIfam" id="NF040941">
    <property type="entry name" value="GGGWT_bact"/>
    <property type="match status" value="1"/>
</dbReference>
<evidence type="ECO:0000256" key="1">
    <source>
        <dbReference type="ARBA" id="ARBA00023157"/>
    </source>
</evidence>
<dbReference type="EMBL" id="CACVKT020002377">
    <property type="protein sequence ID" value="CAC5377476.1"/>
    <property type="molecule type" value="Genomic_DNA"/>
</dbReference>
<dbReference type="GO" id="GO:0005615">
    <property type="term" value="C:extracellular space"/>
    <property type="evidence" value="ECO:0007669"/>
    <property type="project" value="TreeGrafter"/>
</dbReference>
<dbReference type="InterPro" id="IPR014716">
    <property type="entry name" value="Fibrinogen_a/b/g_C_1"/>
</dbReference>